<evidence type="ECO:0000313" key="2">
    <source>
        <dbReference type="EMBL" id="EAQ51434.1"/>
    </source>
</evidence>
<name>A3XH11_LEEBM</name>
<keyword evidence="1" id="KW-0812">Transmembrane</keyword>
<dbReference type="AlphaFoldDB" id="A3XH11"/>
<keyword evidence="1" id="KW-1133">Transmembrane helix</keyword>
<feature type="transmembrane region" description="Helical" evidence="1">
    <location>
        <begin position="35"/>
        <end position="53"/>
    </location>
</feature>
<sequence length="146" mass="16995">MKHNIVIDKLSGPLFIMLTLIVLDFTLILDLNYPFVFALILFAVLSFFSLIITDRYLTSFESEMGEIKLNYHKNFSRDEDVIKLHARAISSVETNVKSFLNPYYKIDLFYKSEDGEGLKKTFKTTDKRLFNQILANVYTNLSETMN</sequence>
<dbReference type="Proteomes" id="UP000001601">
    <property type="component" value="Unassembled WGS sequence"/>
</dbReference>
<keyword evidence="3" id="KW-1185">Reference proteome</keyword>
<evidence type="ECO:0000313" key="3">
    <source>
        <dbReference type="Proteomes" id="UP000001601"/>
    </source>
</evidence>
<dbReference type="HOGENOM" id="CLU_1802614_0_0_10"/>
<evidence type="ECO:0000256" key="1">
    <source>
        <dbReference type="SAM" id="Phobius"/>
    </source>
</evidence>
<gene>
    <name evidence="2" type="ORF">MED217_17865</name>
</gene>
<dbReference type="eggNOG" id="ENOG502ZN1M">
    <property type="taxonomic scope" value="Bacteria"/>
</dbReference>
<comment type="caution">
    <text evidence="2">The sequence shown here is derived from an EMBL/GenBank/DDBJ whole genome shotgun (WGS) entry which is preliminary data.</text>
</comment>
<dbReference type="STRING" id="398720.MED217_17865"/>
<keyword evidence="1" id="KW-0472">Membrane</keyword>
<dbReference type="RefSeq" id="WP_009781908.1">
    <property type="nucleotide sequence ID" value="NZ_CH672395.1"/>
</dbReference>
<dbReference type="EMBL" id="AANC01000001">
    <property type="protein sequence ID" value="EAQ51434.1"/>
    <property type="molecule type" value="Genomic_DNA"/>
</dbReference>
<organism evidence="2 3">
    <name type="scientific">Leeuwenhoekiella blandensis (strain CECT 7118 / CCUG 51940 / KCTC 22103 / MED217)</name>
    <name type="common">Flavobacterium sp. (strain MED217)</name>
    <dbReference type="NCBI Taxonomy" id="398720"/>
    <lineage>
        <taxon>Bacteria</taxon>
        <taxon>Pseudomonadati</taxon>
        <taxon>Bacteroidota</taxon>
        <taxon>Flavobacteriia</taxon>
        <taxon>Flavobacteriales</taxon>
        <taxon>Flavobacteriaceae</taxon>
        <taxon>Leeuwenhoekiella</taxon>
    </lineage>
</organism>
<feature type="transmembrane region" description="Helical" evidence="1">
    <location>
        <begin position="12"/>
        <end position="29"/>
    </location>
</feature>
<accession>A3XH11</accession>
<reference evidence="2 3" key="1">
    <citation type="journal article" date="2007" name="Nature">
        <title>Light stimulates growth of proteorhodopsin-containing marine Flavobacteria.</title>
        <authorList>
            <person name="Gomez-Consarnau L."/>
            <person name="Gonzalez J.M."/>
            <person name="Coll-Llado M."/>
            <person name="Gourdon P."/>
            <person name="Pascher T."/>
            <person name="Neutze R."/>
            <person name="Pedros-Alio C."/>
            <person name="Pinhassi J."/>
        </authorList>
    </citation>
    <scope>NUCLEOTIDE SEQUENCE [LARGE SCALE GENOMIC DNA]</scope>
    <source>
        <strain evidence="2 3">MED217</strain>
    </source>
</reference>
<protein>
    <submittedName>
        <fullName evidence="2">Uncharacterized protein</fullName>
    </submittedName>
</protein>
<proteinExistence type="predicted"/>